<keyword evidence="2" id="KW-1185">Reference proteome</keyword>
<evidence type="ECO:0008006" key="3">
    <source>
        <dbReference type="Google" id="ProtNLM"/>
    </source>
</evidence>
<reference evidence="1 2" key="1">
    <citation type="journal article" date="2019" name="Gigascience">
        <title>Whole-genome sequence of the oriental lung fluke Paragonimus westermani.</title>
        <authorList>
            <person name="Oey H."/>
            <person name="Zakrzewski M."/>
            <person name="Narain K."/>
            <person name="Devi K.R."/>
            <person name="Agatsuma T."/>
            <person name="Nawaratna S."/>
            <person name="Gobert G.N."/>
            <person name="Jones M.K."/>
            <person name="Ragan M.A."/>
            <person name="McManus D.P."/>
            <person name="Krause L."/>
        </authorList>
    </citation>
    <scope>NUCLEOTIDE SEQUENCE [LARGE SCALE GENOMIC DNA]</scope>
    <source>
        <strain evidence="1 2">IND2009</strain>
    </source>
</reference>
<gene>
    <name evidence="1" type="ORF">DEA37_0001595</name>
</gene>
<name>A0A5J4NGT3_9TREM</name>
<dbReference type="GO" id="GO:0003676">
    <property type="term" value="F:nucleic acid binding"/>
    <property type="evidence" value="ECO:0007669"/>
    <property type="project" value="InterPro"/>
</dbReference>
<dbReference type="Gene3D" id="3.30.420.10">
    <property type="entry name" value="Ribonuclease H-like superfamily/Ribonuclease H"/>
    <property type="match status" value="1"/>
</dbReference>
<evidence type="ECO:0000313" key="1">
    <source>
        <dbReference type="EMBL" id="KAA3674634.1"/>
    </source>
</evidence>
<dbReference type="AlphaFoldDB" id="A0A5J4NGT3"/>
<protein>
    <recommendedName>
        <fullName evidence="3">Integrase catalytic domain-containing protein</fullName>
    </recommendedName>
</protein>
<dbReference type="InterPro" id="IPR036397">
    <property type="entry name" value="RNaseH_sf"/>
</dbReference>
<dbReference type="EMBL" id="QNGE01003013">
    <property type="protein sequence ID" value="KAA3674634.1"/>
    <property type="molecule type" value="Genomic_DNA"/>
</dbReference>
<comment type="caution">
    <text evidence="1">The sequence shown here is derived from an EMBL/GenBank/DDBJ whole genome shotgun (WGS) entry which is preliminary data.</text>
</comment>
<sequence length="346" mass="39033">PATRRGCEWLCQPAKSVNCAAFPATPNDKKDLLVFERFIEGSRDLSTRQRFFQELAADLSCATRPVRSYAKATELAPEHDGKCMAVEPLTTPISVGDRACVLHRESAVEPWRPTFIRDTNVHEVLYRVNGQVERTNRSLKALLKAFTDRTSTRNWDVALPHCLLAHRVTVHTSTDHSPHSMVIGRELQLPVDPTLPLAAMNPLLASKYVTQLLHDPRLEHQLARNVLSGCQQQQPEYYDRKSMGHRYSPARRCTYIFQCRLLVLSDTICRIRDPGQPNMHSFTFHFNKLKPATQGMTVFPPSNRIVTNTEPPEAAMLVEIPAKGGTATEVAHPNIEDNVFLMEGMM</sequence>
<feature type="non-terminal residue" evidence="1">
    <location>
        <position position="1"/>
    </location>
</feature>
<dbReference type="SUPFAM" id="SSF53098">
    <property type="entry name" value="Ribonuclease H-like"/>
    <property type="match status" value="1"/>
</dbReference>
<organism evidence="1 2">
    <name type="scientific">Paragonimus westermani</name>
    <dbReference type="NCBI Taxonomy" id="34504"/>
    <lineage>
        <taxon>Eukaryota</taxon>
        <taxon>Metazoa</taxon>
        <taxon>Spiralia</taxon>
        <taxon>Lophotrochozoa</taxon>
        <taxon>Platyhelminthes</taxon>
        <taxon>Trematoda</taxon>
        <taxon>Digenea</taxon>
        <taxon>Plagiorchiida</taxon>
        <taxon>Troglotremata</taxon>
        <taxon>Troglotrematidae</taxon>
        <taxon>Paragonimus</taxon>
    </lineage>
</organism>
<accession>A0A5J4NGT3</accession>
<dbReference type="PANTHER" id="PTHR47266">
    <property type="entry name" value="ENDONUCLEASE-RELATED"/>
    <property type="match status" value="1"/>
</dbReference>
<dbReference type="Proteomes" id="UP000324629">
    <property type="component" value="Unassembled WGS sequence"/>
</dbReference>
<dbReference type="InterPro" id="IPR052160">
    <property type="entry name" value="Gypsy_RT_Integrase-like"/>
</dbReference>
<dbReference type="InterPro" id="IPR012337">
    <property type="entry name" value="RNaseH-like_sf"/>
</dbReference>
<proteinExistence type="predicted"/>
<evidence type="ECO:0000313" key="2">
    <source>
        <dbReference type="Proteomes" id="UP000324629"/>
    </source>
</evidence>